<protein>
    <recommendedName>
        <fullName evidence="3">Phage protein</fullName>
    </recommendedName>
</protein>
<evidence type="ECO:0000313" key="2">
    <source>
        <dbReference type="Proteomes" id="UP000630615"/>
    </source>
</evidence>
<dbReference type="Proteomes" id="UP000630615">
    <property type="component" value="Unassembled WGS sequence"/>
</dbReference>
<accession>A0ABQ1PV45</accession>
<gene>
    <name evidence="1" type="ORF">GCM10011573_37460</name>
</gene>
<keyword evidence="2" id="KW-1185">Reference proteome</keyword>
<dbReference type="EMBL" id="BMKI01000018">
    <property type="protein sequence ID" value="GGD04463.1"/>
    <property type="molecule type" value="Genomic_DNA"/>
</dbReference>
<dbReference type="RefSeq" id="WP_088271929.1">
    <property type="nucleotide sequence ID" value="NZ_BMKI01000018.1"/>
</dbReference>
<proteinExistence type="predicted"/>
<comment type="caution">
    <text evidence="1">The sequence shown here is derived from an EMBL/GenBank/DDBJ whole genome shotgun (WGS) entry which is preliminary data.</text>
</comment>
<reference evidence="2" key="1">
    <citation type="journal article" date="2019" name="Int. J. Syst. Evol. Microbiol.">
        <title>The Global Catalogue of Microorganisms (GCM) 10K type strain sequencing project: providing services to taxonomists for standard genome sequencing and annotation.</title>
        <authorList>
            <consortium name="The Broad Institute Genomics Platform"/>
            <consortium name="The Broad Institute Genome Sequencing Center for Infectious Disease"/>
            <person name="Wu L."/>
            <person name="Ma J."/>
        </authorList>
    </citation>
    <scope>NUCLEOTIDE SEQUENCE [LARGE SCALE GENOMIC DNA]</scope>
    <source>
        <strain evidence="2">CGMCC 1.15942</strain>
    </source>
</reference>
<sequence length="72" mass="8657">MKSDKFFVYDPQNEETIPFNSFDEAKKYFDDLCDHYANLPEDVSEVYLLQPVQKGFWKEEYGENFVVRKYGN</sequence>
<name>A0ABQ1PV45_9ENTE</name>
<evidence type="ECO:0008006" key="3">
    <source>
        <dbReference type="Google" id="ProtNLM"/>
    </source>
</evidence>
<evidence type="ECO:0000313" key="1">
    <source>
        <dbReference type="EMBL" id="GGD04463.1"/>
    </source>
</evidence>
<organism evidence="1 2">
    <name type="scientific">Enterococcus wangshanyuanii</name>
    <dbReference type="NCBI Taxonomy" id="2005703"/>
    <lineage>
        <taxon>Bacteria</taxon>
        <taxon>Bacillati</taxon>
        <taxon>Bacillota</taxon>
        <taxon>Bacilli</taxon>
        <taxon>Lactobacillales</taxon>
        <taxon>Enterococcaceae</taxon>
        <taxon>Enterococcus</taxon>
    </lineage>
</organism>